<accession>A0A0B7AH71</accession>
<gene>
    <name evidence="1" type="primary">ORF114607</name>
</gene>
<protein>
    <submittedName>
        <fullName evidence="1">Uncharacterized protein</fullName>
    </submittedName>
</protein>
<proteinExistence type="predicted"/>
<sequence>MSSSLQILFADVFVVKAGSPNKSLASSQLFIQDILEYLTILHLAQVNQLSKAILMEKCGHSDNTRIDSYLSYHRILSNKEIRERTKEETLVMDTLRPTGSIARQTLFWSPQGKRSSERPRHTWR</sequence>
<dbReference type="EMBL" id="HACG01032415">
    <property type="protein sequence ID" value="CEK79280.1"/>
    <property type="molecule type" value="Transcribed_RNA"/>
</dbReference>
<feature type="non-terminal residue" evidence="1">
    <location>
        <position position="124"/>
    </location>
</feature>
<reference evidence="1" key="1">
    <citation type="submission" date="2014-12" db="EMBL/GenBank/DDBJ databases">
        <title>Insight into the proteome of Arion vulgaris.</title>
        <authorList>
            <person name="Aradska J."/>
            <person name="Bulat T."/>
            <person name="Smidak R."/>
            <person name="Sarate P."/>
            <person name="Gangsoo J."/>
            <person name="Sialana F."/>
            <person name="Bilban M."/>
            <person name="Lubec G."/>
        </authorList>
    </citation>
    <scope>NUCLEOTIDE SEQUENCE</scope>
    <source>
        <tissue evidence="1">Skin</tissue>
    </source>
</reference>
<dbReference type="AlphaFoldDB" id="A0A0B7AH71"/>
<evidence type="ECO:0000313" key="1">
    <source>
        <dbReference type="EMBL" id="CEK79280.1"/>
    </source>
</evidence>
<name>A0A0B7AH71_9EUPU</name>
<organism evidence="1">
    <name type="scientific">Arion vulgaris</name>
    <dbReference type="NCBI Taxonomy" id="1028688"/>
    <lineage>
        <taxon>Eukaryota</taxon>
        <taxon>Metazoa</taxon>
        <taxon>Spiralia</taxon>
        <taxon>Lophotrochozoa</taxon>
        <taxon>Mollusca</taxon>
        <taxon>Gastropoda</taxon>
        <taxon>Heterobranchia</taxon>
        <taxon>Euthyneura</taxon>
        <taxon>Panpulmonata</taxon>
        <taxon>Eupulmonata</taxon>
        <taxon>Stylommatophora</taxon>
        <taxon>Helicina</taxon>
        <taxon>Arionoidea</taxon>
        <taxon>Arionidae</taxon>
        <taxon>Arion</taxon>
    </lineage>
</organism>